<organism evidence="1 2">
    <name type="scientific">Petrolisthes cinctipes</name>
    <name type="common">Flat porcelain crab</name>
    <dbReference type="NCBI Taxonomy" id="88211"/>
    <lineage>
        <taxon>Eukaryota</taxon>
        <taxon>Metazoa</taxon>
        <taxon>Ecdysozoa</taxon>
        <taxon>Arthropoda</taxon>
        <taxon>Crustacea</taxon>
        <taxon>Multicrustacea</taxon>
        <taxon>Malacostraca</taxon>
        <taxon>Eumalacostraca</taxon>
        <taxon>Eucarida</taxon>
        <taxon>Decapoda</taxon>
        <taxon>Pleocyemata</taxon>
        <taxon>Anomura</taxon>
        <taxon>Galatheoidea</taxon>
        <taxon>Porcellanidae</taxon>
        <taxon>Petrolisthes</taxon>
    </lineage>
</organism>
<feature type="non-terminal residue" evidence="1">
    <location>
        <position position="1"/>
    </location>
</feature>
<evidence type="ECO:0000313" key="2">
    <source>
        <dbReference type="Proteomes" id="UP001286313"/>
    </source>
</evidence>
<proteinExistence type="predicted"/>
<accession>A0AAE1G877</accession>
<dbReference type="AlphaFoldDB" id="A0AAE1G877"/>
<protein>
    <submittedName>
        <fullName evidence="1">Uncharacterized protein</fullName>
    </submittedName>
</protein>
<sequence length="140" mass="15558">KTTPRALCITPEKIPKITVPLPLFVAQIIEAITVPYIRAAQYISLSATDHFPILLTATSFKPAPSLPRWRYNRADWSSFTALATPSTPLHSLDNQDDALNCCCTTLQIASEDSIPHTACPAGVKRVPWWNKECAKEFHVK</sequence>
<evidence type="ECO:0000313" key="1">
    <source>
        <dbReference type="EMBL" id="KAK3886862.1"/>
    </source>
</evidence>
<name>A0AAE1G877_PETCI</name>
<dbReference type="EMBL" id="JAWQEG010000664">
    <property type="protein sequence ID" value="KAK3886862.1"/>
    <property type="molecule type" value="Genomic_DNA"/>
</dbReference>
<dbReference type="Proteomes" id="UP001286313">
    <property type="component" value="Unassembled WGS sequence"/>
</dbReference>
<reference evidence="1" key="1">
    <citation type="submission" date="2023-10" db="EMBL/GenBank/DDBJ databases">
        <title>Genome assemblies of two species of porcelain crab, Petrolisthes cinctipes and Petrolisthes manimaculis (Anomura: Porcellanidae).</title>
        <authorList>
            <person name="Angst P."/>
        </authorList>
    </citation>
    <scope>NUCLEOTIDE SEQUENCE</scope>
    <source>
        <strain evidence="1">PB745_01</strain>
        <tissue evidence="1">Gill</tissue>
    </source>
</reference>
<keyword evidence="2" id="KW-1185">Reference proteome</keyword>
<gene>
    <name evidence="1" type="ORF">Pcinc_008975</name>
</gene>
<comment type="caution">
    <text evidence="1">The sequence shown here is derived from an EMBL/GenBank/DDBJ whole genome shotgun (WGS) entry which is preliminary data.</text>
</comment>